<gene>
    <name evidence="1" type="ORF">M9H77_18838</name>
</gene>
<keyword evidence="2" id="KW-1185">Reference proteome</keyword>
<organism evidence="1 2">
    <name type="scientific">Catharanthus roseus</name>
    <name type="common">Madagascar periwinkle</name>
    <name type="synonym">Vinca rosea</name>
    <dbReference type="NCBI Taxonomy" id="4058"/>
    <lineage>
        <taxon>Eukaryota</taxon>
        <taxon>Viridiplantae</taxon>
        <taxon>Streptophyta</taxon>
        <taxon>Embryophyta</taxon>
        <taxon>Tracheophyta</taxon>
        <taxon>Spermatophyta</taxon>
        <taxon>Magnoliopsida</taxon>
        <taxon>eudicotyledons</taxon>
        <taxon>Gunneridae</taxon>
        <taxon>Pentapetalae</taxon>
        <taxon>asterids</taxon>
        <taxon>lamiids</taxon>
        <taxon>Gentianales</taxon>
        <taxon>Apocynaceae</taxon>
        <taxon>Rauvolfioideae</taxon>
        <taxon>Vinceae</taxon>
        <taxon>Catharanthinae</taxon>
        <taxon>Catharanthus</taxon>
    </lineage>
</organism>
<sequence length="207" mass="23324">MGGGLSRRGLSHPPIMSKEANLLGRSVKKTKRGLNTEFPGVIDEEMEIVHEKNPPEVPPTALGRAWESVFSQRCYRKMMIISLCTRVMIKTKKRMSFGLKKNLQLKRLNSHTLKEVQLVCISPSPNLLKQDQGKTGPGSKKLVTQTKRGRTMETAHSQHSRCQQLASGQEPNLTWMTTQQPNPSVQFGGEIHKQWIMILKGNIEVSR</sequence>
<comment type="caution">
    <text evidence="1">The sequence shown here is derived from an EMBL/GenBank/DDBJ whole genome shotgun (WGS) entry which is preliminary data.</text>
</comment>
<accession>A0ACC0B8J8</accession>
<reference evidence="2" key="1">
    <citation type="journal article" date="2023" name="Nat. Plants">
        <title>Single-cell RNA sequencing provides a high-resolution roadmap for understanding the multicellular compartmentation of specialized metabolism.</title>
        <authorList>
            <person name="Sun S."/>
            <person name="Shen X."/>
            <person name="Li Y."/>
            <person name="Li Y."/>
            <person name="Wang S."/>
            <person name="Li R."/>
            <person name="Zhang H."/>
            <person name="Shen G."/>
            <person name="Guo B."/>
            <person name="Wei J."/>
            <person name="Xu J."/>
            <person name="St-Pierre B."/>
            <person name="Chen S."/>
            <person name="Sun C."/>
        </authorList>
    </citation>
    <scope>NUCLEOTIDE SEQUENCE [LARGE SCALE GENOMIC DNA]</scope>
</reference>
<dbReference type="EMBL" id="CM044704">
    <property type="protein sequence ID" value="KAI5668985.1"/>
    <property type="molecule type" value="Genomic_DNA"/>
</dbReference>
<proteinExistence type="predicted"/>
<evidence type="ECO:0000313" key="1">
    <source>
        <dbReference type="EMBL" id="KAI5668985.1"/>
    </source>
</evidence>
<dbReference type="Proteomes" id="UP001060085">
    <property type="component" value="Linkage Group LG04"/>
</dbReference>
<protein>
    <submittedName>
        <fullName evidence="1">Uncharacterized protein</fullName>
    </submittedName>
</protein>
<name>A0ACC0B8J8_CATRO</name>
<evidence type="ECO:0000313" key="2">
    <source>
        <dbReference type="Proteomes" id="UP001060085"/>
    </source>
</evidence>